<keyword evidence="1" id="KW-1133">Transmembrane helix</keyword>
<evidence type="ECO:0000313" key="3">
    <source>
        <dbReference type="RefSeq" id="XP_034230042.1"/>
    </source>
</evidence>
<keyword evidence="1" id="KW-0472">Membrane</keyword>
<feature type="transmembrane region" description="Helical" evidence="1">
    <location>
        <begin position="30"/>
        <end position="54"/>
    </location>
</feature>
<sequence length="120" mass="12676">MDVGTIMVRPGSQPAPPAAPPIAEANKLGLLLLLSWSLLGALLVPAVVLSMLYLRSRIWAALAAARARPVVIWLGVDPEGDSGPGELGPSSYFLRTGNRIRGAKVSPRIMSIFPSEYVTG</sequence>
<dbReference type="InParanoid" id="A0A6P8Y8K2"/>
<dbReference type="Proteomes" id="UP000515158">
    <property type="component" value="Unplaced"/>
</dbReference>
<dbReference type="OrthoDB" id="10635171at2759"/>
<proteinExistence type="predicted"/>
<evidence type="ECO:0000313" key="2">
    <source>
        <dbReference type="Proteomes" id="UP000515158"/>
    </source>
</evidence>
<organism evidence="3">
    <name type="scientific">Thrips palmi</name>
    <name type="common">Melon thrips</name>
    <dbReference type="NCBI Taxonomy" id="161013"/>
    <lineage>
        <taxon>Eukaryota</taxon>
        <taxon>Metazoa</taxon>
        <taxon>Ecdysozoa</taxon>
        <taxon>Arthropoda</taxon>
        <taxon>Hexapoda</taxon>
        <taxon>Insecta</taxon>
        <taxon>Pterygota</taxon>
        <taxon>Neoptera</taxon>
        <taxon>Paraneoptera</taxon>
        <taxon>Thysanoptera</taxon>
        <taxon>Terebrantia</taxon>
        <taxon>Thripoidea</taxon>
        <taxon>Thripidae</taxon>
        <taxon>Thrips</taxon>
    </lineage>
</organism>
<dbReference type="GeneID" id="117638928"/>
<name>A0A6P8Y8K2_THRPL</name>
<accession>A0A6P8Y8K2</accession>
<gene>
    <name evidence="3" type="primary">LOC117638928</name>
</gene>
<reference evidence="3" key="1">
    <citation type="submission" date="2025-08" db="UniProtKB">
        <authorList>
            <consortium name="RefSeq"/>
        </authorList>
    </citation>
    <scope>IDENTIFICATION</scope>
    <source>
        <tissue evidence="3">Total insect</tissue>
    </source>
</reference>
<protein>
    <submittedName>
        <fullName evidence="3">Uncharacterized protein LOC117638928</fullName>
    </submittedName>
</protein>
<keyword evidence="1" id="KW-0812">Transmembrane</keyword>
<evidence type="ECO:0000256" key="1">
    <source>
        <dbReference type="SAM" id="Phobius"/>
    </source>
</evidence>
<dbReference type="RefSeq" id="XP_034230042.1">
    <property type="nucleotide sequence ID" value="XM_034374151.1"/>
</dbReference>
<dbReference type="AlphaFoldDB" id="A0A6P8Y8K2"/>
<keyword evidence="2" id="KW-1185">Reference proteome</keyword>
<dbReference type="KEGG" id="tpal:117638928"/>